<evidence type="ECO:0000256" key="1">
    <source>
        <dbReference type="SAM" id="MobiDB-lite"/>
    </source>
</evidence>
<dbReference type="Gene3D" id="3.40.50.300">
    <property type="entry name" value="P-loop containing nucleotide triphosphate hydrolases"/>
    <property type="match status" value="1"/>
</dbReference>
<dbReference type="EMBL" id="BOMF01000100">
    <property type="protein sequence ID" value="GID48067.1"/>
    <property type="molecule type" value="Genomic_DNA"/>
</dbReference>
<gene>
    <name evidence="3" type="ORF">Aca07nite_53420</name>
</gene>
<dbReference type="PROSITE" id="PS50837">
    <property type="entry name" value="NACHT"/>
    <property type="match status" value="1"/>
</dbReference>
<dbReference type="PANTHER" id="PTHR46844:SF1">
    <property type="entry name" value="SLR5058 PROTEIN"/>
    <property type="match status" value="1"/>
</dbReference>
<feature type="compositionally biased region" description="Basic and acidic residues" evidence="1">
    <location>
        <begin position="161"/>
        <end position="181"/>
    </location>
</feature>
<dbReference type="InterPro" id="IPR027417">
    <property type="entry name" value="P-loop_NTPase"/>
</dbReference>
<feature type="domain" description="NACHT" evidence="2">
    <location>
        <begin position="195"/>
        <end position="327"/>
    </location>
</feature>
<evidence type="ECO:0000259" key="2">
    <source>
        <dbReference type="PROSITE" id="PS50837"/>
    </source>
</evidence>
<name>A0ABQ3WP66_9ACTN</name>
<dbReference type="SUPFAM" id="SSF52540">
    <property type="entry name" value="P-loop containing nucleoside triphosphate hydrolases"/>
    <property type="match status" value="1"/>
</dbReference>
<sequence length="1171" mass="127734">MPGGRPARPGARAHPELEEIAAWFTGALTQAGYRSVNAFVQRHPFDKNQVYGFANGSRFLALESCRALAVALGRGADEVDPLWWRAKQAIERQSAADRDRGSPAVDSWDRLPWPPAALQDILEAQAQAVDLLPYRLLGVEPPPVSAVYVRQRARTQPVTAKADRKEARADGADRERADTGGEKPIPVTEALDRHEHLVITGEPGAGKSTFGQYLTLQLSRLWLRQWNGEKPPISEPVVPLRIPARTLVGARSWTAGLASAVQSALGLRLVSEPQAAQFERRPFGIRWLVIVDGLDEIVDRSARNEVIQALAARCRPGGDYRIVVTTRQLPDTEFGPLRTQHVETYSVELFGRDELRTFAEKWFGAQGSERPDHDAARFLHQTADGRLRELVRNPLLATIAAITYTRYPDRPLPSGRLDLYERFLDHLLDDDTSGRHTVAELRRMYAGRPARLRFAEWVYDRRRMLLRHLGAVRLDSERPLIEAALEWITEHAPSGERPPAGWEDDVRAVLVGTGLLLYEGDRLRFLHHSFAEFLAAEEHSTRVGAEFTGLSEWIAKGLRPAEREFVLFLFARWCREPAHDVTRIIDPLLLGDPQRALLAGRLLAETSGVTPETRRRVLDRLFALAQFHTIREELGTDLDPLGMFPLAPVEVDAIIDVLAEFVDDPAVIERLTGLAAEPRLPEPLRIAALRALGRVSDPGQALELLEALAPELRGMDLLEAARAAIALEPSGRLSRILLERLCGEPGVQPIDRVQAAAELIELGGAETAVRVAREAALGGRLDADSLRSALQTWLTALPEGDERTAAIAGLLARPLSARPRAIVAECLARIGRLDEAGDLAVTVLTELSEVGNQVQPLLASCLRPGDRHLPEAVTLIRRHGDPGSRAHAIRGLADAGCEAETIDLAREVIADLGADAYAVGLAAGAWLAVKGGTDLHEVLAAIRGRGTGRTRWIGNLVEALADAGFPEAAIGIARDSLPTLMQNNWEAADCVETWLAAGGPEEAGRITAALDRLPGMPIQARAQVAYAFAVKGHLGEADRMTSGLIDLPVLQHTEVMAIARTIVLVHGEPGADLVVKTLLDRDGGTSERMGVADHLAAAGHVTAAQRIWSLVLTRRHAPLHWLLLAAARLSETGGAALAVATLAAHDDPVVPDRRSLIEVIGRTSRIRTGQR</sequence>
<dbReference type="RefSeq" id="WP_204298169.1">
    <property type="nucleotide sequence ID" value="NZ_BAAAGQ010000014.1"/>
</dbReference>
<proteinExistence type="predicted"/>
<dbReference type="PANTHER" id="PTHR46844">
    <property type="entry name" value="SLR5058 PROTEIN"/>
    <property type="match status" value="1"/>
</dbReference>
<protein>
    <recommendedName>
        <fullName evidence="2">NACHT domain-containing protein</fullName>
    </recommendedName>
</protein>
<evidence type="ECO:0000313" key="3">
    <source>
        <dbReference type="EMBL" id="GID48067.1"/>
    </source>
</evidence>
<accession>A0ABQ3WP66</accession>
<organism evidence="3">
    <name type="scientific">Actinoplanes campanulatus</name>
    <dbReference type="NCBI Taxonomy" id="113559"/>
    <lineage>
        <taxon>Bacteria</taxon>
        <taxon>Bacillati</taxon>
        <taxon>Actinomycetota</taxon>
        <taxon>Actinomycetes</taxon>
        <taxon>Micromonosporales</taxon>
        <taxon>Micromonosporaceae</taxon>
        <taxon>Actinoplanes</taxon>
    </lineage>
</organism>
<dbReference type="InterPro" id="IPR007111">
    <property type="entry name" value="NACHT_NTPase"/>
</dbReference>
<feature type="region of interest" description="Disordered" evidence="1">
    <location>
        <begin position="156"/>
        <end position="185"/>
    </location>
</feature>
<reference evidence="3" key="1">
    <citation type="submission" date="2021-01" db="EMBL/GenBank/DDBJ databases">
        <title>Whole genome shotgun sequence of Actinoplanes capillaceus NBRC 16408.</title>
        <authorList>
            <person name="Komaki H."/>
            <person name="Tamura T."/>
        </authorList>
    </citation>
    <scope>NUCLEOTIDE SEQUENCE [LARGE SCALE GENOMIC DNA]</scope>
    <source>
        <strain evidence="3">NBRC 16408</strain>
    </source>
</reference>
<comment type="caution">
    <text evidence="3">The sequence shown here is derived from an EMBL/GenBank/DDBJ whole genome shotgun (WGS) entry which is preliminary data.</text>
</comment>